<dbReference type="SUPFAM" id="SSF51735">
    <property type="entry name" value="NAD(P)-binding Rossmann-fold domains"/>
    <property type="match status" value="1"/>
</dbReference>
<evidence type="ECO:0000313" key="5">
    <source>
        <dbReference type="Proteomes" id="UP000244928"/>
    </source>
</evidence>
<dbReference type="RefSeq" id="WP_108848708.1">
    <property type="nucleotide sequence ID" value="NZ_CP015449.1"/>
</dbReference>
<dbReference type="InterPro" id="IPR020904">
    <property type="entry name" value="Sc_DH/Rdtase_CS"/>
</dbReference>
<evidence type="ECO:0000256" key="3">
    <source>
        <dbReference type="RuleBase" id="RU000363"/>
    </source>
</evidence>
<dbReference type="OrthoDB" id="9795647at2"/>
<dbReference type="Gene3D" id="3.40.50.720">
    <property type="entry name" value="NAD(P)-binding Rossmann-like Domain"/>
    <property type="match status" value="1"/>
</dbReference>
<dbReference type="KEGG" id="dlu:A6035_15515"/>
<dbReference type="PANTHER" id="PTHR43658:SF8">
    <property type="entry name" value="17-BETA-HYDROXYSTEROID DEHYDROGENASE 14-RELATED"/>
    <property type="match status" value="1"/>
</dbReference>
<keyword evidence="5" id="KW-1185">Reference proteome</keyword>
<comment type="similarity">
    <text evidence="1 3">Belongs to the short-chain dehydrogenases/reductases (SDR) family.</text>
</comment>
<dbReference type="InterPro" id="IPR002347">
    <property type="entry name" value="SDR_fam"/>
</dbReference>
<name>A0A2S1RAP6_9ACTN</name>
<evidence type="ECO:0000256" key="2">
    <source>
        <dbReference type="ARBA" id="ARBA00023002"/>
    </source>
</evidence>
<evidence type="ECO:0000256" key="1">
    <source>
        <dbReference type="ARBA" id="ARBA00006484"/>
    </source>
</evidence>
<dbReference type="AlphaFoldDB" id="A0A2S1RAP6"/>
<proteinExistence type="inferred from homology"/>
<dbReference type="Proteomes" id="UP000244928">
    <property type="component" value="Chromosome"/>
</dbReference>
<dbReference type="PRINTS" id="PR00080">
    <property type="entry name" value="SDRFAMILY"/>
</dbReference>
<accession>A0A2S1RAP6</accession>
<gene>
    <name evidence="4" type="ORF">A6035_15515</name>
</gene>
<dbReference type="FunFam" id="3.40.50.720:FF:000084">
    <property type="entry name" value="Short-chain dehydrogenase reductase"/>
    <property type="match status" value="1"/>
</dbReference>
<dbReference type="Pfam" id="PF00106">
    <property type="entry name" value="adh_short"/>
    <property type="match status" value="1"/>
</dbReference>
<dbReference type="InterPro" id="IPR036291">
    <property type="entry name" value="NAD(P)-bd_dom_sf"/>
</dbReference>
<evidence type="ECO:0000313" key="4">
    <source>
        <dbReference type="EMBL" id="AWH93357.1"/>
    </source>
</evidence>
<protein>
    <submittedName>
        <fullName evidence="4">3-hydroxy-2-methylbutyryl-CoA dehydrogenase</fullName>
    </submittedName>
</protein>
<organism evidence="4 5">
    <name type="scientific">Dietzia lutea</name>
    <dbReference type="NCBI Taxonomy" id="546160"/>
    <lineage>
        <taxon>Bacteria</taxon>
        <taxon>Bacillati</taxon>
        <taxon>Actinomycetota</taxon>
        <taxon>Actinomycetes</taxon>
        <taxon>Mycobacteriales</taxon>
        <taxon>Dietziaceae</taxon>
        <taxon>Dietzia</taxon>
    </lineage>
</organism>
<dbReference type="EMBL" id="CP015449">
    <property type="protein sequence ID" value="AWH93357.1"/>
    <property type="molecule type" value="Genomic_DNA"/>
</dbReference>
<dbReference type="PRINTS" id="PR00081">
    <property type="entry name" value="GDHRDH"/>
</dbReference>
<reference evidence="4 5" key="1">
    <citation type="submission" date="2016-04" db="EMBL/GenBank/DDBJ databases">
        <title>Complete genome sequence of Dietzia lutea YIM 80766T, a strain isolated from desert soil in Egypt.</title>
        <authorList>
            <person name="Zhao J."/>
            <person name="Hu B."/>
            <person name="Geng S."/>
            <person name="Nie Y."/>
            <person name="Tang Y."/>
        </authorList>
    </citation>
    <scope>NUCLEOTIDE SEQUENCE [LARGE SCALE GENOMIC DNA]</scope>
    <source>
        <strain evidence="4 5">YIM 80766</strain>
    </source>
</reference>
<dbReference type="PROSITE" id="PS00061">
    <property type="entry name" value="ADH_SHORT"/>
    <property type="match status" value="1"/>
</dbReference>
<dbReference type="GO" id="GO:0016491">
    <property type="term" value="F:oxidoreductase activity"/>
    <property type="evidence" value="ECO:0007669"/>
    <property type="project" value="UniProtKB-KW"/>
</dbReference>
<dbReference type="PANTHER" id="PTHR43658">
    <property type="entry name" value="SHORT-CHAIN DEHYDROGENASE/REDUCTASE"/>
    <property type="match status" value="1"/>
</dbReference>
<keyword evidence="2" id="KW-0560">Oxidoreductase</keyword>
<sequence length="258" mass="26653">MEISGASAIVTGGASGIGAAVVRQLAAKGAKVVVADLNAEKGESLANEVGGTFVAVDVTKTEDNEKAVAAALELGPLRYLVNSAGIGWAQRTIGRDGEYSSAFDLNSFRKVIDINLIGSFDMLRLAATKMSTQEADEDGQRGAIVNMASVAAFDGQIGQAAYSASKGGIVGLTLPVARDLSAAGIRLNTVAPGLIDTPIYGEGPESEAFKAKLGESVLHPKRLGSGDELASMVMELLTNPYMNAETIRVDGGIRMPPK</sequence>